<organism evidence="1 2">
    <name type="scientific">Populus alba x Populus x berolinensis</name>
    <dbReference type="NCBI Taxonomy" id="444605"/>
    <lineage>
        <taxon>Eukaryota</taxon>
        <taxon>Viridiplantae</taxon>
        <taxon>Streptophyta</taxon>
        <taxon>Embryophyta</taxon>
        <taxon>Tracheophyta</taxon>
        <taxon>Spermatophyta</taxon>
        <taxon>Magnoliopsida</taxon>
        <taxon>eudicotyledons</taxon>
        <taxon>Gunneridae</taxon>
        <taxon>Pentapetalae</taxon>
        <taxon>rosids</taxon>
        <taxon>fabids</taxon>
        <taxon>Malpighiales</taxon>
        <taxon>Salicaceae</taxon>
        <taxon>Saliceae</taxon>
        <taxon>Populus</taxon>
    </lineage>
</organism>
<comment type="caution">
    <text evidence="1">The sequence shown here is derived from an EMBL/GenBank/DDBJ whole genome shotgun (WGS) entry which is preliminary data.</text>
</comment>
<sequence length="58" mass="6906">MAFALNIKEPSRAPLSPCISNTPPVLFHLNYFPFKRKKSRREPALHFHIYIYIYITKE</sequence>
<reference evidence="1" key="1">
    <citation type="journal article" date="2023" name="Mol. Ecol. Resour.">
        <title>Chromosome-level genome assembly of a triploid poplar Populus alba 'Berolinensis'.</title>
        <authorList>
            <person name="Chen S."/>
            <person name="Yu Y."/>
            <person name="Wang X."/>
            <person name="Wang S."/>
            <person name="Zhang T."/>
            <person name="Zhou Y."/>
            <person name="He R."/>
            <person name="Meng N."/>
            <person name="Wang Y."/>
            <person name="Liu W."/>
            <person name="Liu Z."/>
            <person name="Liu J."/>
            <person name="Guo Q."/>
            <person name="Huang H."/>
            <person name="Sederoff R.R."/>
            <person name="Wang G."/>
            <person name="Qu G."/>
            <person name="Chen S."/>
        </authorList>
    </citation>
    <scope>NUCLEOTIDE SEQUENCE</scope>
    <source>
        <strain evidence="1">SC-2020</strain>
    </source>
</reference>
<proteinExistence type="predicted"/>
<dbReference type="EMBL" id="JAQIZT010000003">
    <property type="protein sequence ID" value="KAJ7002525.1"/>
    <property type="molecule type" value="Genomic_DNA"/>
</dbReference>
<dbReference type="Proteomes" id="UP001164929">
    <property type="component" value="Chromosome 3"/>
</dbReference>
<evidence type="ECO:0000313" key="1">
    <source>
        <dbReference type="EMBL" id="KAJ7002525.1"/>
    </source>
</evidence>
<accession>A0AAD6W7S9</accession>
<dbReference type="AlphaFoldDB" id="A0AAD6W7S9"/>
<keyword evidence="2" id="KW-1185">Reference proteome</keyword>
<evidence type="ECO:0000313" key="2">
    <source>
        <dbReference type="Proteomes" id="UP001164929"/>
    </source>
</evidence>
<protein>
    <submittedName>
        <fullName evidence="1">Uncharacterized protein</fullName>
    </submittedName>
</protein>
<name>A0AAD6W7S9_9ROSI</name>
<gene>
    <name evidence="1" type="ORF">NC653_007880</name>
</gene>